<protein>
    <submittedName>
        <fullName evidence="2">Uncharacterized protein</fullName>
    </submittedName>
</protein>
<feature type="region of interest" description="Disordered" evidence="1">
    <location>
        <begin position="79"/>
        <end position="103"/>
    </location>
</feature>
<gene>
    <name evidence="2" type="ORF">MCOR_19069</name>
</gene>
<name>A0A6J8BHB2_MYTCO</name>
<proteinExistence type="predicted"/>
<feature type="compositionally biased region" description="Polar residues" evidence="1">
    <location>
        <begin position="139"/>
        <end position="155"/>
    </location>
</feature>
<evidence type="ECO:0000256" key="1">
    <source>
        <dbReference type="SAM" id="MobiDB-lite"/>
    </source>
</evidence>
<organism evidence="2 3">
    <name type="scientific">Mytilus coruscus</name>
    <name type="common">Sea mussel</name>
    <dbReference type="NCBI Taxonomy" id="42192"/>
    <lineage>
        <taxon>Eukaryota</taxon>
        <taxon>Metazoa</taxon>
        <taxon>Spiralia</taxon>
        <taxon>Lophotrochozoa</taxon>
        <taxon>Mollusca</taxon>
        <taxon>Bivalvia</taxon>
        <taxon>Autobranchia</taxon>
        <taxon>Pteriomorphia</taxon>
        <taxon>Mytilida</taxon>
        <taxon>Mytiloidea</taxon>
        <taxon>Mytilidae</taxon>
        <taxon>Mytilinae</taxon>
        <taxon>Mytilus</taxon>
    </lineage>
</organism>
<evidence type="ECO:0000313" key="3">
    <source>
        <dbReference type="Proteomes" id="UP000507470"/>
    </source>
</evidence>
<sequence length="235" mass="26741">MDKTNRKSQSTQISTSSTKDCDINGNKNSNSNLQDQNTACKFESQYDEIDESFSTLRVTKPSTNIAIIDESVSLPYKNRTEQPTVSSEYLTPISDNDESRDLCDNQDTELTSEVEIPECCGRPQSAVSDYLIPVNAYKDSTVTSRDSPRNSNSQGDDYLHPYTSFMNNLHRDTVTADIHRDDQVSSESDEEVNNHKYSHLYEQLRHDLKDICPTYMLPSCPFSTGYIIRNDRQHP</sequence>
<keyword evidence="3" id="KW-1185">Reference proteome</keyword>
<accession>A0A6J8BHB2</accession>
<feature type="region of interest" description="Disordered" evidence="1">
    <location>
        <begin position="1"/>
        <end position="34"/>
    </location>
</feature>
<dbReference type="AlphaFoldDB" id="A0A6J8BHB2"/>
<dbReference type="Proteomes" id="UP000507470">
    <property type="component" value="Unassembled WGS sequence"/>
</dbReference>
<reference evidence="2 3" key="1">
    <citation type="submission" date="2020-06" db="EMBL/GenBank/DDBJ databases">
        <authorList>
            <person name="Li R."/>
            <person name="Bekaert M."/>
        </authorList>
    </citation>
    <scope>NUCLEOTIDE SEQUENCE [LARGE SCALE GENOMIC DNA]</scope>
    <source>
        <strain evidence="3">wild</strain>
    </source>
</reference>
<feature type="compositionally biased region" description="Polar residues" evidence="1">
    <location>
        <begin position="25"/>
        <end position="34"/>
    </location>
</feature>
<dbReference type="EMBL" id="CACVKT020003358">
    <property type="protein sequence ID" value="CAC5383305.1"/>
    <property type="molecule type" value="Genomic_DNA"/>
</dbReference>
<feature type="compositionally biased region" description="Low complexity" evidence="1">
    <location>
        <begin position="8"/>
        <end position="18"/>
    </location>
</feature>
<feature type="region of interest" description="Disordered" evidence="1">
    <location>
        <begin position="139"/>
        <end position="163"/>
    </location>
</feature>
<evidence type="ECO:0000313" key="2">
    <source>
        <dbReference type="EMBL" id="CAC5383305.1"/>
    </source>
</evidence>